<evidence type="ECO:0000313" key="3">
    <source>
        <dbReference type="EMBL" id="QIS16650.1"/>
    </source>
</evidence>
<feature type="region of interest" description="Disordered" evidence="1">
    <location>
        <begin position="1"/>
        <end position="25"/>
    </location>
</feature>
<feature type="domain" description="DUF1707" evidence="2">
    <location>
        <begin position="53"/>
        <end position="105"/>
    </location>
</feature>
<reference evidence="3 4" key="1">
    <citation type="journal article" date="2019" name="ACS Chem. Biol.">
        <title>Identification and Mobilization of a Cryptic Antibiotic Biosynthesis Gene Locus from a Human-Pathogenic Nocardia Isolate.</title>
        <authorList>
            <person name="Herisse M."/>
            <person name="Ishida K."/>
            <person name="Porter J.L."/>
            <person name="Howden B."/>
            <person name="Hertweck C."/>
            <person name="Stinear T.P."/>
            <person name="Pidot S.J."/>
        </authorList>
    </citation>
    <scope>NUCLEOTIDE SEQUENCE [LARGE SCALE GENOMIC DNA]</scope>
    <source>
        <strain evidence="3 4">AUSMDU00012717</strain>
    </source>
</reference>
<protein>
    <submittedName>
        <fullName evidence="3">DUF1707 domain-containing protein</fullName>
    </submittedName>
</protein>
<dbReference type="InterPro" id="IPR012551">
    <property type="entry name" value="DUF1707_SHOCT-like"/>
</dbReference>
<dbReference type="Proteomes" id="UP000503540">
    <property type="component" value="Chromosome"/>
</dbReference>
<dbReference type="EMBL" id="CP046172">
    <property type="protein sequence ID" value="QIS16650.1"/>
    <property type="molecule type" value="Genomic_DNA"/>
</dbReference>
<dbReference type="AlphaFoldDB" id="A0A6G9YU23"/>
<gene>
    <name evidence="3" type="ORF">F5544_44235</name>
</gene>
<dbReference type="PANTHER" id="PTHR40763:SF5">
    <property type="entry name" value="MEMBRANE PROTEIN"/>
    <property type="match status" value="1"/>
</dbReference>
<dbReference type="KEGG" id="nah:F5544_44235"/>
<feature type="region of interest" description="Disordered" evidence="1">
    <location>
        <begin position="30"/>
        <end position="49"/>
    </location>
</feature>
<keyword evidence="4" id="KW-1185">Reference proteome</keyword>
<organism evidence="3 4">
    <name type="scientific">Nocardia arthritidis</name>
    <dbReference type="NCBI Taxonomy" id="228602"/>
    <lineage>
        <taxon>Bacteria</taxon>
        <taxon>Bacillati</taxon>
        <taxon>Actinomycetota</taxon>
        <taxon>Actinomycetes</taxon>
        <taxon>Mycobacteriales</taxon>
        <taxon>Nocardiaceae</taxon>
        <taxon>Nocardia</taxon>
    </lineage>
</organism>
<dbReference type="PANTHER" id="PTHR40763">
    <property type="entry name" value="MEMBRANE PROTEIN-RELATED"/>
    <property type="match status" value="1"/>
</dbReference>
<evidence type="ECO:0000256" key="1">
    <source>
        <dbReference type="SAM" id="MobiDB-lite"/>
    </source>
</evidence>
<proteinExistence type="predicted"/>
<name>A0A6G9YU23_9NOCA</name>
<sequence>MRSNRGWNSGGIRPGRDGANPGSPRCRTRCSLGNLDTMGGPDTTNGPVGDRELRVSDAEREHVGQLLQRAVGLGMLSLGEFTERMDTALAAKTRGELNAVLIDLPGVRLVGQPAAPQTPFVNAAPRYAKRPAPASGGDVIRSRLSNLTRRGPWQVPPTLHLNNWFAGVTLDFTEAVMSTQVVEVRVDDFLSSLTLIVPAAATVDLNGVELIGATVNNKVRTGPPMGPLHVVVHGRIRLGSITAKHPFMAQWRKLMGG</sequence>
<evidence type="ECO:0000313" key="4">
    <source>
        <dbReference type="Proteomes" id="UP000503540"/>
    </source>
</evidence>
<accession>A0A6G9YU23</accession>
<evidence type="ECO:0000259" key="2">
    <source>
        <dbReference type="Pfam" id="PF08044"/>
    </source>
</evidence>
<dbReference type="Pfam" id="PF08044">
    <property type="entry name" value="DUF1707"/>
    <property type="match status" value="1"/>
</dbReference>